<dbReference type="SUPFAM" id="SSF51445">
    <property type="entry name" value="(Trans)glycosidases"/>
    <property type="match status" value="1"/>
</dbReference>
<reference evidence="3 4" key="1">
    <citation type="submission" date="2024-09" db="EMBL/GenBank/DDBJ databases">
        <authorList>
            <person name="Sun Q."/>
            <person name="Mori K."/>
        </authorList>
    </citation>
    <scope>NUCLEOTIDE SEQUENCE [LARGE SCALE GENOMIC DNA]</scope>
    <source>
        <strain evidence="3 4">CECT 7682</strain>
    </source>
</reference>
<dbReference type="InterPro" id="IPR036156">
    <property type="entry name" value="Beta-gal/glucu_dom_sf"/>
</dbReference>
<dbReference type="Proteomes" id="UP001589654">
    <property type="component" value="Unassembled WGS sequence"/>
</dbReference>
<evidence type="ECO:0000313" key="3">
    <source>
        <dbReference type="EMBL" id="MFB9213186.1"/>
    </source>
</evidence>
<dbReference type="EMBL" id="JBHMEW010000067">
    <property type="protein sequence ID" value="MFB9213186.1"/>
    <property type="molecule type" value="Genomic_DNA"/>
</dbReference>
<dbReference type="InterPro" id="IPR013783">
    <property type="entry name" value="Ig-like_fold"/>
</dbReference>
<dbReference type="PANTHER" id="PTHR42732:SF1">
    <property type="entry name" value="BETA-MANNOSIDASE"/>
    <property type="match status" value="1"/>
</dbReference>
<comment type="similarity">
    <text evidence="1">Belongs to the glycosyl hydrolase 2 family.</text>
</comment>
<evidence type="ECO:0000313" key="4">
    <source>
        <dbReference type="Proteomes" id="UP001589654"/>
    </source>
</evidence>
<dbReference type="InterPro" id="IPR051913">
    <property type="entry name" value="GH2_Domain-Containing"/>
</dbReference>
<accession>A0ABV5J8L8</accession>
<dbReference type="InterPro" id="IPR017853">
    <property type="entry name" value="GH"/>
</dbReference>
<keyword evidence="4" id="KW-1185">Reference proteome</keyword>
<name>A0ABV5J8L8_9BACT</name>
<dbReference type="SUPFAM" id="SSF49303">
    <property type="entry name" value="beta-Galactosidase/glucuronidase domain"/>
    <property type="match status" value="1"/>
</dbReference>
<protein>
    <recommendedName>
        <fullName evidence="2">Glycoside hydrolase family 2 immunoglobulin-like beta-sandwich domain-containing protein</fullName>
    </recommendedName>
</protein>
<proteinExistence type="inferred from homology"/>
<dbReference type="PANTHER" id="PTHR42732">
    <property type="entry name" value="BETA-GALACTOSIDASE"/>
    <property type="match status" value="1"/>
</dbReference>
<evidence type="ECO:0000259" key="2">
    <source>
        <dbReference type="Pfam" id="PF00703"/>
    </source>
</evidence>
<comment type="caution">
    <text evidence="3">The sequence shown here is derived from an EMBL/GenBank/DDBJ whole genome shotgun (WGS) entry which is preliminary data.</text>
</comment>
<sequence>MEGFSVMLSFWSCTQPYISKSFIPLDKTSLESRAKRINEEIFLEGKEFPKGARIIIPELDVDAPFAMGDDGVGRFSVSSRKLELWSPDNPKLYDVIVKAGEDELKDLIGFRTIETKGKEILPNGDPIFLRGICLHDENPLRQDRANTIEDAEIVLGWAKELNCNFLRLAHYPH</sequence>
<evidence type="ECO:0000256" key="1">
    <source>
        <dbReference type="ARBA" id="ARBA00007401"/>
    </source>
</evidence>
<dbReference type="Gene3D" id="3.20.20.80">
    <property type="entry name" value="Glycosidases"/>
    <property type="match status" value="1"/>
</dbReference>
<dbReference type="Pfam" id="PF00703">
    <property type="entry name" value="Glyco_hydro_2"/>
    <property type="match status" value="1"/>
</dbReference>
<dbReference type="InterPro" id="IPR006102">
    <property type="entry name" value="Ig-like_GH2"/>
</dbReference>
<dbReference type="RefSeq" id="WP_290248896.1">
    <property type="nucleotide sequence ID" value="NZ_JAUFQT010000002.1"/>
</dbReference>
<gene>
    <name evidence="3" type="ORF">ACFFUR_15315</name>
</gene>
<feature type="domain" description="Glycoside hydrolase family 2 immunoglobulin-like beta-sandwich" evidence="2">
    <location>
        <begin position="53"/>
        <end position="111"/>
    </location>
</feature>
<dbReference type="Gene3D" id="2.60.40.10">
    <property type="entry name" value="Immunoglobulins"/>
    <property type="match status" value="1"/>
</dbReference>
<organism evidence="3 4">
    <name type="scientific">Echinicola jeungdonensis</name>
    <dbReference type="NCBI Taxonomy" id="709343"/>
    <lineage>
        <taxon>Bacteria</taxon>
        <taxon>Pseudomonadati</taxon>
        <taxon>Bacteroidota</taxon>
        <taxon>Cytophagia</taxon>
        <taxon>Cytophagales</taxon>
        <taxon>Cyclobacteriaceae</taxon>
        <taxon>Echinicola</taxon>
    </lineage>
</organism>